<dbReference type="Proteomes" id="UP001204144">
    <property type="component" value="Unassembled WGS sequence"/>
</dbReference>
<dbReference type="InterPro" id="IPR037891">
    <property type="entry name" value="Cdil-like_sf"/>
</dbReference>
<keyword evidence="2" id="KW-1185">Reference proteome</keyword>
<sequence length="180" mass="20867">MVAAKFEFYSKNDYLFFQNHQKKNSFSMIKRDCSALLFNNDLYLIVQKGTESLSIPTEKFYKLSILDNSKYIGSLVKETLYSYIPDRTRLGREDWKKADDTLLKAVEFKTVKKLFDSVKIVNIFSRDNKLILLPYKNSGYNKSGSKSIDDKMITTDLESVTDFELGEMLKQAFEIATLEV</sequence>
<accession>A0AAE3H6U5</accession>
<dbReference type="Gene3D" id="3.40.1590.10">
    <property type="entry name" value="NMB0488-like"/>
    <property type="match status" value="1"/>
</dbReference>
<name>A0AAE3H6U5_9BACT</name>
<organism evidence="1 2">
    <name type="scientific">Lacihabitans soyangensis</name>
    <dbReference type="NCBI Taxonomy" id="869394"/>
    <lineage>
        <taxon>Bacteria</taxon>
        <taxon>Pseudomonadati</taxon>
        <taxon>Bacteroidota</taxon>
        <taxon>Cytophagia</taxon>
        <taxon>Cytophagales</taxon>
        <taxon>Leadbetterellaceae</taxon>
        <taxon>Lacihabitans</taxon>
    </lineage>
</organism>
<dbReference type="EMBL" id="RJUF01000058">
    <property type="protein sequence ID" value="MCP9764070.1"/>
    <property type="molecule type" value="Genomic_DNA"/>
</dbReference>
<proteinExistence type="predicted"/>
<dbReference type="SUPFAM" id="SSF160207">
    <property type="entry name" value="NMB0488-like"/>
    <property type="match status" value="1"/>
</dbReference>
<evidence type="ECO:0000313" key="2">
    <source>
        <dbReference type="Proteomes" id="UP001204144"/>
    </source>
</evidence>
<dbReference type="AlphaFoldDB" id="A0AAE3H6U5"/>
<gene>
    <name evidence="1" type="ORF">EGI31_14030</name>
</gene>
<comment type="caution">
    <text evidence="1">The sequence shown here is derived from an EMBL/GenBank/DDBJ whole genome shotgun (WGS) entry which is preliminary data.</text>
</comment>
<evidence type="ECO:0000313" key="1">
    <source>
        <dbReference type="EMBL" id="MCP9764070.1"/>
    </source>
</evidence>
<protein>
    <submittedName>
        <fullName evidence="1">Uncharacterized protein</fullName>
    </submittedName>
</protein>
<reference evidence="1 2" key="1">
    <citation type="submission" date="2018-11" db="EMBL/GenBank/DDBJ databases">
        <title>Novel bacteria species description.</title>
        <authorList>
            <person name="Han J.-H."/>
        </authorList>
    </citation>
    <scope>NUCLEOTIDE SEQUENCE [LARGE SCALE GENOMIC DNA]</scope>
    <source>
        <strain evidence="1 2">KCTC23259</strain>
    </source>
</reference>